<dbReference type="EMBL" id="CP043029">
    <property type="protein sequence ID" value="QFJ56338.1"/>
    <property type="molecule type" value="Genomic_DNA"/>
</dbReference>
<sequence>MFSKKFDKFEEKVSLSTPTLHGDELKWMEEAYKSTWISTSGENINEAERLVAEKVGVKYAVALSTGTSSLHLSMKLAGIEAYGMPAVGHGALEGHRVFCSDMTFDATVNPVVYEGGIPVFIDTEDDTWNMDPVALEKAFEIYPEVKVVVCAHLYGTPGKIDELNAIIEKHGAILVEDAAESFGATYKGAQTGTFGHYNTISFNGNKIITGSSGGCFLTNSKEAAEKVRKWSTQAREAAPWYQHEEVGYNYRMSNVTAGIVRGQMPYLEEHISQKKAIYERYKEGFKGLPVQMNPIDFENSEPNYWLSCLIVDDEAMCPQVRGEQDVLFTPEHGKSCPTEILQALASINAEGRPIWKPMHMQPIYRMNPFVTREGNGRAVTNAYIAGGVRGEDGKLLDRGSDIFNRGLCLPSDNKMTPEQQDRVIEVVRACFE</sequence>
<dbReference type="InterPro" id="IPR015421">
    <property type="entry name" value="PyrdxlP-dep_Trfase_major"/>
</dbReference>
<dbReference type="RefSeq" id="WP_151625956.1">
    <property type="nucleotide sequence ID" value="NZ_CP043029.1"/>
</dbReference>
<dbReference type="InterPro" id="IPR000653">
    <property type="entry name" value="DegT/StrS_aminotransferase"/>
</dbReference>
<keyword evidence="4" id="KW-0032">Aminotransferase</keyword>
<dbReference type="SUPFAM" id="SSF53383">
    <property type="entry name" value="PLP-dependent transferases"/>
    <property type="match status" value="1"/>
</dbReference>
<dbReference type="OrthoDB" id="9810913at2"/>
<keyword evidence="4" id="KW-0614">Plasmid</keyword>
<keyword evidence="2 3" id="KW-0663">Pyridoxal phosphate</keyword>
<dbReference type="InterPro" id="IPR015424">
    <property type="entry name" value="PyrdxlP-dep_Trfase"/>
</dbReference>
<proteinExistence type="inferred from homology"/>
<comment type="similarity">
    <text evidence="3">Belongs to the DegT/DnrJ/EryC1 family.</text>
</comment>
<evidence type="ECO:0000256" key="3">
    <source>
        <dbReference type="RuleBase" id="RU004508"/>
    </source>
</evidence>
<dbReference type="GO" id="GO:0000271">
    <property type="term" value="P:polysaccharide biosynthetic process"/>
    <property type="evidence" value="ECO:0007669"/>
    <property type="project" value="TreeGrafter"/>
</dbReference>
<reference evidence="5" key="1">
    <citation type="submission" date="2019-08" db="EMBL/GenBank/DDBJ databases">
        <title>Complete Genome Sequence of the Polysaccharide-Degrading Rumen Bacterium Pseudobutyrivibrio xylanivorans MA3014.</title>
        <authorList>
            <person name="Palevich N."/>
            <person name="Maclean P.H."/>
            <person name="Kelly W.J."/>
            <person name="Leahy S.C."/>
            <person name="Rakonjac J."/>
            <person name="Attwood G.T."/>
        </authorList>
    </citation>
    <scope>NUCLEOTIDE SEQUENCE [LARGE SCALE GENOMIC DNA]</scope>
    <source>
        <strain evidence="5">MA3014</strain>
        <plasmid evidence="5">pnp95</plasmid>
    </source>
</reference>
<dbReference type="InterPro" id="IPR015422">
    <property type="entry name" value="PyrdxlP-dep_Trfase_small"/>
</dbReference>
<protein>
    <submittedName>
        <fullName evidence="4">Aminotransferase DegT</fullName>
    </submittedName>
</protein>
<dbReference type="PANTHER" id="PTHR30244:SF34">
    <property type="entry name" value="DTDP-4-AMINO-4,6-DIDEOXYGALACTOSE TRANSAMINASE"/>
    <property type="match status" value="1"/>
</dbReference>
<dbReference type="GO" id="GO:0008483">
    <property type="term" value="F:transaminase activity"/>
    <property type="evidence" value="ECO:0007669"/>
    <property type="project" value="UniProtKB-KW"/>
</dbReference>
<feature type="modified residue" description="N6-(pyridoxal phosphate)lysine" evidence="2">
    <location>
        <position position="206"/>
    </location>
</feature>
<evidence type="ECO:0000313" key="4">
    <source>
        <dbReference type="EMBL" id="QFJ56338.1"/>
    </source>
</evidence>
<evidence type="ECO:0000256" key="2">
    <source>
        <dbReference type="PIRSR" id="PIRSR000390-2"/>
    </source>
</evidence>
<gene>
    <name evidence="4" type="ORF">FXF36_15600</name>
</gene>
<dbReference type="PANTHER" id="PTHR30244">
    <property type="entry name" value="TRANSAMINASE"/>
    <property type="match status" value="1"/>
</dbReference>
<dbReference type="Gene3D" id="3.40.640.10">
    <property type="entry name" value="Type I PLP-dependent aspartate aminotransferase-like (Major domain)"/>
    <property type="match status" value="1"/>
</dbReference>
<evidence type="ECO:0000313" key="5">
    <source>
        <dbReference type="Proteomes" id="UP000327030"/>
    </source>
</evidence>
<dbReference type="AlphaFoldDB" id="A0A5P6VVD6"/>
<geneLocation type="plasmid" evidence="5">
    <name>pnp95</name>
</geneLocation>
<dbReference type="Pfam" id="PF01041">
    <property type="entry name" value="DegT_DnrJ_EryC1"/>
    <property type="match status" value="1"/>
</dbReference>
<dbReference type="CDD" id="cd00616">
    <property type="entry name" value="AHBA_syn"/>
    <property type="match status" value="1"/>
</dbReference>
<accession>A0A5P6VVD6</accession>
<name>A0A5P6VVD6_PSEXY</name>
<dbReference type="KEGG" id="pxv:FXF36_15600"/>
<evidence type="ECO:0000256" key="1">
    <source>
        <dbReference type="PIRSR" id="PIRSR000390-1"/>
    </source>
</evidence>
<organism evidence="4 5">
    <name type="scientific">Pseudobutyrivibrio xylanivorans</name>
    <dbReference type="NCBI Taxonomy" id="185007"/>
    <lineage>
        <taxon>Bacteria</taxon>
        <taxon>Bacillati</taxon>
        <taxon>Bacillota</taxon>
        <taxon>Clostridia</taxon>
        <taxon>Lachnospirales</taxon>
        <taxon>Lachnospiraceae</taxon>
        <taxon>Pseudobutyrivibrio</taxon>
    </lineage>
</organism>
<dbReference type="Gene3D" id="3.90.1150.10">
    <property type="entry name" value="Aspartate Aminotransferase, domain 1"/>
    <property type="match status" value="1"/>
</dbReference>
<dbReference type="PIRSF" id="PIRSF000390">
    <property type="entry name" value="PLP_StrS"/>
    <property type="match status" value="1"/>
</dbReference>
<dbReference type="Proteomes" id="UP000327030">
    <property type="component" value="Plasmid pNP95"/>
</dbReference>
<keyword evidence="4" id="KW-0808">Transferase</keyword>
<dbReference type="GO" id="GO:0030170">
    <property type="term" value="F:pyridoxal phosphate binding"/>
    <property type="evidence" value="ECO:0007669"/>
    <property type="project" value="TreeGrafter"/>
</dbReference>
<feature type="active site" description="Proton acceptor" evidence="1">
    <location>
        <position position="206"/>
    </location>
</feature>